<dbReference type="Proteomes" id="UP000298138">
    <property type="component" value="Unassembled WGS sequence"/>
</dbReference>
<feature type="transmembrane region" description="Helical" evidence="1">
    <location>
        <begin position="12"/>
        <end position="32"/>
    </location>
</feature>
<dbReference type="EMBL" id="ML220142">
    <property type="protein sequence ID" value="TGZ78352.1"/>
    <property type="molecule type" value="Genomic_DNA"/>
</dbReference>
<protein>
    <submittedName>
        <fullName evidence="2">Uncharacterized protein</fullName>
    </submittedName>
</protein>
<accession>A0A4S2MMQ7</accession>
<proteinExistence type="predicted"/>
<dbReference type="InParanoid" id="A0A4S2MMQ7"/>
<organism evidence="2 3">
    <name type="scientific">Ascodesmis nigricans</name>
    <dbReference type="NCBI Taxonomy" id="341454"/>
    <lineage>
        <taxon>Eukaryota</taxon>
        <taxon>Fungi</taxon>
        <taxon>Dikarya</taxon>
        <taxon>Ascomycota</taxon>
        <taxon>Pezizomycotina</taxon>
        <taxon>Pezizomycetes</taxon>
        <taxon>Pezizales</taxon>
        <taxon>Ascodesmidaceae</taxon>
        <taxon>Ascodesmis</taxon>
    </lineage>
</organism>
<evidence type="ECO:0000313" key="3">
    <source>
        <dbReference type="Proteomes" id="UP000298138"/>
    </source>
</evidence>
<name>A0A4S2MMQ7_9PEZI</name>
<keyword evidence="1" id="KW-1133">Transmembrane helix</keyword>
<feature type="transmembrane region" description="Helical" evidence="1">
    <location>
        <begin position="158"/>
        <end position="182"/>
    </location>
</feature>
<feature type="transmembrane region" description="Helical" evidence="1">
    <location>
        <begin position="113"/>
        <end position="138"/>
    </location>
</feature>
<feature type="transmembrane region" description="Helical" evidence="1">
    <location>
        <begin position="53"/>
        <end position="71"/>
    </location>
</feature>
<keyword evidence="1" id="KW-0812">Transmembrane</keyword>
<sequence length="223" mass="24882">MSPLLSTLPERIVFNTIFSLLGTSFVAMRLYVRYFQNQEKKAVRTKIFILSDFFMCLAWAFAFTTAAVDLYQVNEERKFMNKLAVFEASMATAAATGAGVVRRAGPEAMPPFVLHFIVLTLKCATFYWMAVPLTIGLIKYSFLCHFYNIAKNINVGAWAMLLFSTFLSIGGTLVIVFTNFFICGKYTDNWDPINSGGCTGNLDIRNPVMITASSMHLCADVCS</sequence>
<feature type="transmembrane region" description="Helical" evidence="1">
    <location>
        <begin position="83"/>
        <end position="101"/>
    </location>
</feature>
<keyword evidence="1" id="KW-0472">Membrane</keyword>
<keyword evidence="3" id="KW-1185">Reference proteome</keyword>
<dbReference type="AlphaFoldDB" id="A0A4S2MMQ7"/>
<evidence type="ECO:0000313" key="2">
    <source>
        <dbReference type="EMBL" id="TGZ78352.1"/>
    </source>
</evidence>
<reference evidence="2 3" key="1">
    <citation type="submission" date="2019-04" db="EMBL/GenBank/DDBJ databases">
        <title>Comparative genomics and transcriptomics to analyze fruiting body development in filamentous ascomycetes.</title>
        <authorList>
            <consortium name="DOE Joint Genome Institute"/>
            <person name="Lutkenhaus R."/>
            <person name="Traeger S."/>
            <person name="Breuer J."/>
            <person name="Kuo A."/>
            <person name="Lipzen A."/>
            <person name="Pangilinan J."/>
            <person name="Dilworth D."/>
            <person name="Sandor L."/>
            <person name="Poggeler S."/>
            <person name="Barry K."/>
            <person name="Grigoriev I.V."/>
            <person name="Nowrousian M."/>
        </authorList>
    </citation>
    <scope>NUCLEOTIDE SEQUENCE [LARGE SCALE GENOMIC DNA]</scope>
    <source>
        <strain evidence="2 3">CBS 389.68</strain>
    </source>
</reference>
<gene>
    <name evidence="2" type="ORF">EX30DRAFT_159256</name>
</gene>
<evidence type="ECO:0000256" key="1">
    <source>
        <dbReference type="SAM" id="Phobius"/>
    </source>
</evidence>